<name>A0A8K0J385_9HYPO</name>
<feature type="region of interest" description="Disordered" evidence="1">
    <location>
        <begin position="158"/>
        <end position="229"/>
    </location>
</feature>
<dbReference type="AlphaFoldDB" id="A0A8K0J385"/>
<dbReference type="Proteomes" id="UP000811619">
    <property type="component" value="Unassembled WGS sequence"/>
</dbReference>
<dbReference type="EMBL" id="SRPY01000818">
    <property type="protein sequence ID" value="KAG5917356.1"/>
    <property type="molecule type" value="Genomic_DNA"/>
</dbReference>
<evidence type="ECO:0000313" key="3">
    <source>
        <dbReference type="Proteomes" id="UP000811619"/>
    </source>
</evidence>
<protein>
    <submittedName>
        <fullName evidence="2">Uncharacterized protein</fullName>
    </submittedName>
</protein>
<gene>
    <name evidence="2" type="ORF">E4U42_007263</name>
</gene>
<feature type="compositionally biased region" description="Acidic residues" evidence="1">
    <location>
        <begin position="195"/>
        <end position="207"/>
    </location>
</feature>
<sequence>MATPDDPDWVWFPSVKSAWSLDVVNLLVVIGESSIAEHAQTITASLPGMLPRILPAPQALLKPARPTRMPETHARMTGVYSGTTLDSVGFFANIITPLDTLPPFSFKVLEIKHTDGTGLAEPVPMATKTKLARSPPFPALAALAAGLRRFVKRATTASTLRANGESGRGNGKGGGCDGDASKTRAAGFGDCQGLPDDDDDDDDDDLMADGAGRQQTRRHGCLNPHRRDEESGCSRAAAFAHQNTQAHGGATTAAAAGLVVAAAAAAAAAPRLI</sequence>
<accession>A0A8K0J385</accession>
<comment type="caution">
    <text evidence="2">The sequence shown here is derived from an EMBL/GenBank/DDBJ whole genome shotgun (WGS) entry which is preliminary data.</text>
</comment>
<evidence type="ECO:0000313" key="2">
    <source>
        <dbReference type="EMBL" id="KAG5917356.1"/>
    </source>
</evidence>
<evidence type="ECO:0000256" key="1">
    <source>
        <dbReference type="SAM" id="MobiDB-lite"/>
    </source>
</evidence>
<keyword evidence="3" id="KW-1185">Reference proteome</keyword>
<reference evidence="2" key="1">
    <citation type="journal article" date="2020" name="bioRxiv">
        <title>Whole genome comparisons of ergot fungi reveals the divergence and evolution of species within the genus Claviceps are the result of varying mechanisms driving genome evolution and host range expansion.</title>
        <authorList>
            <person name="Wyka S.A."/>
            <person name="Mondo S.J."/>
            <person name="Liu M."/>
            <person name="Dettman J."/>
            <person name="Nalam V."/>
            <person name="Broders K.D."/>
        </authorList>
    </citation>
    <scope>NUCLEOTIDE SEQUENCE</scope>
    <source>
        <strain evidence="2">CCC 489</strain>
    </source>
</reference>
<feature type="compositionally biased region" description="Gly residues" evidence="1">
    <location>
        <begin position="166"/>
        <end position="177"/>
    </location>
</feature>
<proteinExistence type="predicted"/>
<feature type="non-terminal residue" evidence="2">
    <location>
        <position position="273"/>
    </location>
</feature>
<organism evidence="2 3">
    <name type="scientific">Claviceps africana</name>
    <dbReference type="NCBI Taxonomy" id="83212"/>
    <lineage>
        <taxon>Eukaryota</taxon>
        <taxon>Fungi</taxon>
        <taxon>Dikarya</taxon>
        <taxon>Ascomycota</taxon>
        <taxon>Pezizomycotina</taxon>
        <taxon>Sordariomycetes</taxon>
        <taxon>Hypocreomycetidae</taxon>
        <taxon>Hypocreales</taxon>
        <taxon>Clavicipitaceae</taxon>
        <taxon>Claviceps</taxon>
    </lineage>
</organism>
<dbReference type="OrthoDB" id="5412502at2759"/>